<reference evidence="6" key="1">
    <citation type="submission" date="2021-05" db="EMBL/GenBank/DDBJ databases">
        <title>Energy efficiency and biological interactions define the core microbiome of deep oligotrophic groundwater.</title>
        <authorList>
            <person name="Mehrshad M."/>
            <person name="Lopez-Fernandez M."/>
            <person name="Bell E."/>
            <person name="Bernier-Latmani R."/>
            <person name="Bertilsson S."/>
            <person name="Dopson M."/>
        </authorList>
    </citation>
    <scope>NUCLEOTIDE SEQUENCE</scope>
    <source>
        <strain evidence="6">Modern_marine.mb.64</strain>
    </source>
</reference>
<protein>
    <submittedName>
        <fullName evidence="6">TetR/AcrR family transcriptional regulator</fullName>
    </submittedName>
</protein>
<evidence type="ECO:0000313" key="7">
    <source>
        <dbReference type="Proteomes" id="UP000777784"/>
    </source>
</evidence>
<dbReference type="InterPro" id="IPR001647">
    <property type="entry name" value="HTH_TetR"/>
</dbReference>
<dbReference type="EMBL" id="JAHJDP010000077">
    <property type="protein sequence ID" value="MBU2691824.1"/>
    <property type="molecule type" value="Genomic_DNA"/>
</dbReference>
<dbReference type="InterPro" id="IPR009057">
    <property type="entry name" value="Homeodomain-like_sf"/>
</dbReference>
<proteinExistence type="predicted"/>
<evidence type="ECO:0000259" key="5">
    <source>
        <dbReference type="PROSITE" id="PS50977"/>
    </source>
</evidence>
<dbReference type="Gene3D" id="1.10.357.10">
    <property type="entry name" value="Tetracycline Repressor, domain 2"/>
    <property type="match status" value="1"/>
</dbReference>
<keyword evidence="1" id="KW-0805">Transcription regulation</keyword>
<dbReference type="InterPro" id="IPR050109">
    <property type="entry name" value="HTH-type_TetR-like_transc_reg"/>
</dbReference>
<dbReference type="PANTHER" id="PTHR30055">
    <property type="entry name" value="HTH-TYPE TRANSCRIPTIONAL REGULATOR RUTR"/>
    <property type="match status" value="1"/>
</dbReference>
<evidence type="ECO:0000256" key="1">
    <source>
        <dbReference type="ARBA" id="ARBA00023015"/>
    </source>
</evidence>
<dbReference type="SUPFAM" id="SSF46689">
    <property type="entry name" value="Homeodomain-like"/>
    <property type="match status" value="1"/>
</dbReference>
<dbReference type="GO" id="GO:0003700">
    <property type="term" value="F:DNA-binding transcription factor activity"/>
    <property type="evidence" value="ECO:0007669"/>
    <property type="project" value="TreeGrafter"/>
</dbReference>
<feature type="domain" description="HTH tetR-type" evidence="5">
    <location>
        <begin position="10"/>
        <end position="70"/>
    </location>
</feature>
<dbReference type="Pfam" id="PF00440">
    <property type="entry name" value="TetR_N"/>
    <property type="match status" value="1"/>
</dbReference>
<comment type="caution">
    <text evidence="6">The sequence shown here is derived from an EMBL/GenBank/DDBJ whole genome shotgun (WGS) entry which is preliminary data.</text>
</comment>
<keyword evidence="2 4" id="KW-0238">DNA-binding</keyword>
<dbReference type="InterPro" id="IPR036271">
    <property type="entry name" value="Tet_transcr_reg_TetR-rel_C_sf"/>
</dbReference>
<dbReference type="Proteomes" id="UP000777784">
    <property type="component" value="Unassembled WGS sequence"/>
</dbReference>
<dbReference type="FunFam" id="1.10.10.60:FF:000141">
    <property type="entry name" value="TetR family transcriptional regulator"/>
    <property type="match status" value="1"/>
</dbReference>
<keyword evidence="3" id="KW-0804">Transcription</keyword>
<name>A0A948W6S2_UNCEI</name>
<dbReference type="PROSITE" id="PS50977">
    <property type="entry name" value="HTH_TETR_2"/>
    <property type="match status" value="1"/>
</dbReference>
<dbReference type="GO" id="GO:0000976">
    <property type="term" value="F:transcription cis-regulatory region binding"/>
    <property type="evidence" value="ECO:0007669"/>
    <property type="project" value="TreeGrafter"/>
</dbReference>
<evidence type="ECO:0000256" key="3">
    <source>
        <dbReference type="ARBA" id="ARBA00023163"/>
    </source>
</evidence>
<dbReference type="AlphaFoldDB" id="A0A948W6S2"/>
<dbReference type="PRINTS" id="PR00455">
    <property type="entry name" value="HTHTETR"/>
</dbReference>
<dbReference type="SUPFAM" id="SSF48498">
    <property type="entry name" value="Tetracyclin repressor-like, C-terminal domain"/>
    <property type="match status" value="1"/>
</dbReference>
<sequence>MPRQAGRSAQQTRAIILDAAAEVLARQGYEAARVDDIARRSGVSKGAFYFHFPSKEEMALGLVDQLSERLIQKVQRMVEPQPPSRARLGAAIQALLETFARKRALGHLLLVNIVGQGRVMDRKFLPIREKFILFIRAELVGAAEAGELPRDLDLDLTARAWLGALHETILHWLLAAHPTPLASQGKALQNLLFYGIGRALPGCDDKETGRGSP</sequence>
<evidence type="ECO:0000256" key="2">
    <source>
        <dbReference type="ARBA" id="ARBA00023125"/>
    </source>
</evidence>
<gene>
    <name evidence="6" type="ORF">KJ970_12960</name>
</gene>
<evidence type="ECO:0000256" key="4">
    <source>
        <dbReference type="PROSITE-ProRule" id="PRU00335"/>
    </source>
</evidence>
<organism evidence="6 7">
    <name type="scientific">Eiseniibacteriota bacterium</name>
    <dbReference type="NCBI Taxonomy" id="2212470"/>
    <lineage>
        <taxon>Bacteria</taxon>
        <taxon>Candidatus Eiseniibacteriota</taxon>
    </lineage>
</organism>
<feature type="DNA-binding region" description="H-T-H motif" evidence="4">
    <location>
        <begin position="33"/>
        <end position="52"/>
    </location>
</feature>
<dbReference type="PANTHER" id="PTHR30055:SF238">
    <property type="entry name" value="MYCOFACTOCIN BIOSYNTHESIS TRANSCRIPTIONAL REGULATOR MFTR-RELATED"/>
    <property type="match status" value="1"/>
</dbReference>
<accession>A0A948W6S2</accession>
<dbReference type="Gene3D" id="1.10.10.60">
    <property type="entry name" value="Homeodomain-like"/>
    <property type="match status" value="1"/>
</dbReference>
<evidence type="ECO:0000313" key="6">
    <source>
        <dbReference type="EMBL" id="MBU2691824.1"/>
    </source>
</evidence>